<keyword evidence="1" id="KW-0472">Membrane</keyword>
<feature type="transmembrane region" description="Helical" evidence="1">
    <location>
        <begin position="68"/>
        <end position="88"/>
    </location>
</feature>
<dbReference type="AlphaFoldDB" id="A0A1H3XBT6"/>
<dbReference type="EMBL" id="FNQN01000002">
    <property type="protein sequence ID" value="SDZ96866.1"/>
    <property type="molecule type" value="Genomic_DNA"/>
</dbReference>
<keyword evidence="3" id="KW-1185">Reference proteome</keyword>
<evidence type="ECO:0000256" key="1">
    <source>
        <dbReference type="SAM" id="Phobius"/>
    </source>
</evidence>
<name>A0A1H3XBT6_9BACT</name>
<accession>A0A1H3XBT6</accession>
<feature type="transmembrane region" description="Helical" evidence="1">
    <location>
        <begin position="158"/>
        <end position="178"/>
    </location>
</feature>
<reference evidence="2 3" key="1">
    <citation type="submission" date="2016-10" db="EMBL/GenBank/DDBJ databases">
        <authorList>
            <person name="de Groot N.N."/>
        </authorList>
    </citation>
    <scope>NUCLEOTIDE SEQUENCE [LARGE SCALE GENOMIC DNA]</scope>
    <source>
        <strain evidence="2 3">DSM 7343</strain>
    </source>
</reference>
<feature type="transmembrane region" description="Helical" evidence="1">
    <location>
        <begin position="94"/>
        <end position="118"/>
    </location>
</feature>
<protein>
    <submittedName>
        <fullName evidence="2">Uncharacterized protein</fullName>
    </submittedName>
</protein>
<feature type="transmembrane region" description="Helical" evidence="1">
    <location>
        <begin position="130"/>
        <end position="152"/>
    </location>
</feature>
<evidence type="ECO:0000313" key="3">
    <source>
        <dbReference type="Proteomes" id="UP000199409"/>
    </source>
</evidence>
<proteinExistence type="predicted"/>
<feature type="transmembrane region" description="Helical" evidence="1">
    <location>
        <begin position="306"/>
        <end position="324"/>
    </location>
</feature>
<evidence type="ECO:0000313" key="2">
    <source>
        <dbReference type="EMBL" id="SDZ96866.1"/>
    </source>
</evidence>
<feature type="transmembrane region" description="Helical" evidence="1">
    <location>
        <begin position="285"/>
        <end position="301"/>
    </location>
</feature>
<keyword evidence="1" id="KW-1133">Transmembrane helix</keyword>
<feature type="transmembrane region" description="Helical" evidence="1">
    <location>
        <begin position="247"/>
        <end position="265"/>
    </location>
</feature>
<keyword evidence="1" id="KW-0812">Transmembrane</keyword>
<organism evidence="2 3">
    <name type="scientific">Desulfuromusa kysingii</name>
    <dbReference type="NCBI Taxonomy" id="37625"/>
    <lineage>
        <taxon>Bacteria</taxon>
        <taxon>Pseudomonadati</taxon>
        <taxon>Thermodesulfobacteriota</taxon>
        <taxon>Desulfuromonadia</taxon>
        <taxon>Desulfuromonadales</taxon>
        <taxon>Geopsychrobacteraceae</taxon>
        <taxon>Desulfuromusa</taxon>
    </lineage>
</organism>
<gene>
    <name evidence="2" type="ORF">SAMN05660420_00908</name>
</gene>
<feature type="transmembrane region" description="Helical" evidence="1">
    <location>
        <begin position="185"/>
        <end position="203"/>
    </location>
</feature>
<dbReference type="STRING" id="37625.SAMN05660420_00908"/>
<sequence>MTCYLIFFQQKVGRLKKRGDKRIPPRNLATEIDYSSYPPALFQARQNSSMALPKYITFNKHNQQMITVLFFCHLIWGLALVAFCSVGQRMSPEIPWLTAIFLALQLYSAAQLLLPALLLEQEKRSRGFYFFWFSIMVLTLLLINKISIVGIWQLPLVGVKSGLLLFTGTLIGTVLARFVNKLWEVIPICIAMALADLFSWWLGPTANFAKEIEQYYLAPVGSPPLIDIVLVKLALPNATSLVPVFGISDWIMVAFFVNVSQHYAINDNLLGLSGAGSATGTLRSRYLPVAVVALFTAVILAQSSGLFIPVLPLIATMMLLWYAVHQLRSGQSTD</sequence>
<dbReference type="Proteomes" id="UP000199409">
    <property type="component" value="Unassembled WGS sequence"/>
</dbReference>